<keyword evidence="5" id="KW-0472">Membrane</keyword>
<comment type="caution">
    <text evidence="6">The sequence shown here is derived from an EMBL/GenBank/DDBJ whole genome shotgun (WGS) entry which is preliminary data.</text>
</comment>
<dbReference type="CDD" id="cd05831">
    <property type="entry name" value="Ribosomal_P1"/>
    <property type="match status" value="1"/>
</dbReference>
<evidence type="ECO:0000256" key="5">
    <source>
        <dbReference type="SAM" id="Phobius"/>
    </source>
</evidence>
<dbReference type="PANTHER" id="PTHR45696:SF10">
    <property type="entry name" value="LARGE RIBOSOMAL SUBUNIT PROTEIN P1"/>
    <property type="match status" value="1"/>
</dbReference>
<comment type="similarity">
    <text evidence="1">Belongs to the eukaryotic ribosomal protein P1/P2 family.</text>
</comment>
<dbReference type="PANTHER" id="PTHR45696">
    <property type="entry name" value="60S ACIDIC RIBOSOMAL PROTEIN P1"/>
    <property type="match status" value="1"/>
</dbReference>
<name>A0AAV8A6J8_9EUKA</name>
<keyword evidence="3" id="KW-0687">Ribonucleoprotein</keyword>
<proteinExistence type="inferred from homology"/>
<dbReference type="AlphaFoldDB" id="A0AAV8A6J8"/>
<keyword evidence="2 6" id="KW-0689">Ribosomal protein</keyword>
<dbReference type="InterPro" id="IPR038716">
    <property type="entry name" value="P1/P2_N_sf"/>
</dbReference>
<dbReference type="EMBL" id="JANTQA010000015">
    <property type="protein sequence ID" value="KAJ3448447.1"/>
    <property type="molecule type" value="Genomic_DNA"/>
</dbReference>
<dbReference type="InterPro" id="IPR027534">
    <property type="entry name" value="Ribosomal_P1/P2"/>
</dbReference>
<evidence type="ECO:0000256" key="1">
    <source>
        <dbReference type="ARBA" id="ARBA00005436"/>
    </source>
</evidence>
<evidence type="ECO:0000256" key="3">
    <source>
        <dbReference type="ARBA" id="ARBA00023274"/>
    </source>
</evidence>
<dbReference type="GO" id="GO:0030295">
    <property type="term" value="F:protein kinase activator activity"/>
    <property type="evidence" value="ECO:0007669"/>
    <property type="project" value="TreeGrafter"/>
</dbReference>
<evidence type="ECO:0000256" key="4">
    <source>
        <dbReference type="SAM" id="MobiDB-lite"/>
    </source>
</evidence>
<dbReference type="GO" id="GO:0022625">
    <property type="term" value="C:cytosolic large ribosomal subunit"/>
    <property type="evidence" value="ECO:0007669"/>
    <property type="project" value="TreeGrafter"/>
</dbReference>
<dbReference type="GO" id="GO:0002181">
    <property type="term" value="P:cytoplasmic translation"/>
    <property type="evidence" value="ECO:0007669"/>
    <property type="project" value="TreeGrafter"/>
</dbReference>
<dbReference type="GO" id="GO:0003735">
    <property type="term" value="F:structural constituent of ribosome"/>
    <property type="evidence" value="ECO:0007669"/>
    <property type="project" value="InterPro"/>
</dbReference>
<dbReference type="GO" id="GO:0006414">
    <property type="term" value="P:translational elongation"/>
    <property type="evidence" value="ECO:0007669"/>
    <property type="project" value="InterPro"/>
</dbReference>
<dbReference type="Pfam" id="PF00428">
    <property type="entry name" value="Ribosomal_60s"/>
    <property type="match status" value="1"/>
</dbReference>
<gene>
    <name evidence="6" type="ORF">M0812_00927</name>
</gene>
<reference evidence="6" key="1">
    <citation type="submission" date="2022-08" db="EMBL/GenBank/DDBJ databases">
        <title>Novel sulphate-reducing endosymbionts in the free-living metamonad Anaeramoeba.</title>
        <authorList>
            <person name="Jerlstrom-Hultqvist J."/>
            <person name="Cepicka I."/>
            <person name="Gallot-Lavallee L."/>
            <person name="Salas-Leiva D."/>
            <person name="Curtis B.A."/>
            <person name="Zahonova K."/>
            <person name="Pipaliya S."/>
            <person name="Dacks J."/>
            <person name="Roger A.J."/>
        </authorList>
    </citation>
    <scope>NUCLEOTIDE SEQUENCE</scope>
    <source>
        <strain evidence="6">Busselton2</strain>
    </source>
</reference>
<feature type="compositionally biased region" description="Acidic residues" evidence="4">
    <location>
        <begin position="111"/>
        <end position="133"/>
    </location>
</feature>
<evidence type="ECO:0000313" key="7">
    <source>
        <dbReference type="Proteomes" id="UP001146793"/>
    </source>
</evidence>
<feature type="compositionally biased region" description="Polar residues" evidence="4">
    <location>
        <begin position="92"/>
        <end position="106"/>
    </location>
</feature>
<dbReference type="GO" id="GO:0043021">
    <property type="term" value="F:ribonucleoprotein complex binding"/>
    <property type="evidence" value="ECO:0007669"/>
    <property type="project" value="TreeGrafter"/>
</dbReference>
<keyword evidence="5" id="KW-0812">Transmembrane</keyword>
<sequence length="140" mass="16097">MKFINLLIPNFYLFIFFYFITKRIFQTHMQNLSQEQITEKAIIYSALMLHDDEIKVTSEKIQNVLKSANIPFESYMVDMYVRFFENNEIGNLISSGGSVGTVTAEPNTADKEEEEEPEPEPEPESESESDDDMFGGGLFD</sequence>
<evidence type="ECO:0000313" key="6">
    <source>
        <dbReference type="EMBL" id="KAJ3448447.1"/>
    </source>
</evidence>
<dbReference type="FunFam" id="1.10.10.1410:FF:000002">
    <property type="entry name" value="60S acidic ribosomal protein P2"/>
    <property type="match status" value="1"/>
</dbReference>
<evidence type="ECO:0000256" key="2">
    <source>
        <dbReference type="ARBA" id="ARBA00022980"/>
    </source>
</evidence>
<dbReference type="HAMAP" id="MF_01478">
    <property type="entry name" value="Ribosomal_L12_arch"/>
    <property type="match status" value="1"/>
</dbReference>
<keyword evidence="5" id="KW-1133">Transmembrane helix</keyword>
<protein>
    <submittedName>
        <fullName evidence="6">60S ACIDIC ribosomal protein P1</fullName>
    </submittedName>
</protein>
<organism evidence="6 7">
    <name type="scientific">Anaeramoeba flamelloides</name>
    <dbReference type="NCBI Taxonomy" id="1746091"/>
    <lineage>
        <taxon>Eukaryota</taxon>
        <taxon>Metamonada</taxon>
        <taxon>Anaeramoebidae</taxon>
        <taxon>Anaeramoeba</taxon>
    </lineage>
</organism>
<feature type="region of interest" description="Disordered" evidence="4">
    <location>
        <begin position="92"/>
        <end position="140"/>
    </location>
</feature>
<feature type="transmembrane region" description="Helical" evidence="5">
    <location>
        <begin position="6"/>
        <end position="25"/>
    </location>
</feature>
<dbReference type="Gene3D" id="1.10.10.1410">
    <property type="match status" value="1"/>
</dbReference>
<accession>A0AAV8A6J8</accession>
<dbReference type="Proteomes" id="UP001146793">
    <property type="component" value="Unassembled WGS sequence"/>
</dbReference>